<keyword evidence="3" id="KW-1185">Reference proteome</keyword>
<name>A0A917GXS1_9MICC</name>
<dbReference type="PANTHER" id="PTHR37309">
    <property type="entry name" value="SLR0284 PROTEIN"/>
    <property type="match status" value="1"/>
</dbReference>
<reference evidence="2" key="2">
    <citation type="submission" date="2020-09" db="EMBL/GenBank/DDBJ databases">
        <authorList>
            <person name="Sun Q."/>
            <person name="Zhou Y."/>
        </authorList>
    </citation>
    <scope>NUCLEOTIDE SEQUENCE</scope>
    <source>
        <strain evidence="2">CGMCC 1.12187</strain>
    </source>
</reference>
<protein>
    <submittedName>
        <fullName evidence="2">Membrane protein</fullName>
    </submittedName>
</protein>
<dbReference type="EMBL" id="BMEQ01000013">
    <property type="protein sequence ID" value="GGG61093.1"/>
    <property type="molecule type" value="Genomic_DNA"/>
</dbReference>
<dbReference type="PANTHER" id="PTHR37309:SF1">
    <property type="entry name" value="SLR0284 PROTEIN"/>
    <property type="match status" value="1"/>
</dbReference>
<comment type="caution">
    <text evidence="2">The sequence shown here is derived from an EMBL/GenBank/DDBJ whole genome shotgun (WGS) entry which is preliminary data.</text>
</comment>
<dbReference type="Pfam" id="PF04020">
    <property type="entry name" value="Phage_holin_4_2"/>
    <property type="match status" value="1"/>
</dbReference>
<dbReference type="AlphaFoldDB" id="A0A917GXS1"/>
<feature type="transmembrane region" description="Helical" evidence="1">
    <location>
        <begin position="108"/>
        <end position="130"/>
    </location>
</feature>
<dbReference type="InterPro" id="IPR007165">
    <property type="entry name" value="Phage_holin_4_2"/>
</dbReference>
<evidence type="ECO:0000313" key="3">
    <source>
        <dbReference type="Proteomes" id="UP000638848"/>
    </source>
</evidence>
<keyword evidence="1" id="KW-0472">Membrane</keyword>
<evidence type="ECO:0000313" key="2">
    <source>
        <dbReference type="EMBL" id="GGG61093.1"/>
    </source>
</evidence>
<keyword evidence="1" id="KW-0812">Transmembrane</keyword>
<keyword evidence="1" id="KW-1133">Transmembrane helix</keyword>
<accession>A0A917GXS1</accession>
<feature type="transmembrane region" description="Helical" evidence="1">
    <location>
        <begin position="68"/>
        <end position="88"/>
    </location>
</feature>
<gene>
    <name evidence="2" type="ORF">GCM10011374_25060</name>
</gene>
<proteinExistence type="predicted"/>
<dbReference type="Proteomes" id="UP000638848">
    <property type="component" value="Unassembled WGS sequence"/>
</dbReference>
<reference evidence="2" key="1">
    <citation type="journal article" date="2014" name="Int. J. Syst. Evol. Microbiol.">
        <title>Complete genome sequence of Corynebacterium casei LMG S-19264T (=DSM 44701T), isolated from a smear-ripened cheese.</title>
        <authorList>
            <consortium name="US DOE Joint Genome Institute (JGI-PGF)"/>
            <person name="Walter F."/>
            <person name="Albersmeier A."/>
            <person name="Kalinowski J."/>
            <person name="Ruckert C."/>
        </authorList>
    </citation>
    <scope>NUCLEOTIDE SEQUENCE</scope>
    <source>
        <strain evidence="2">CGMCC 1.12187</strain>
    </source>
</reference>
<dbReference type="RefSeq" id="WP_188537714.1">
    <property type="nucleotide sequence ID" value="NZ_BMEQ01000013.1"/>
</dbReference>
<feature type="transmembrane region" description="Helical" evidence="1">
    <location>
        <begin position="44"/>
        <end position="61"/>
    </location>
</feature>
<organism evidence="2 3">
    <name type="scientific">Kocuria dechangensis</name>
    <dbReference type="NCBI Taxonomy" id="1176249"/>
    <lineage>
        <taxon>Bacteria</taxon>
        <taxon>Bacillati</taxon>
        <taxon>Actinomycetota</taxon>
        <taxon>Actinomycetes</taxon>
        <taxon>Micrococcales</taxon>
        <taxon>Micrococcaceae</taxon>
        <taxon>Kocuria</taxon>
    </lineage>
</organism>
<evidence type="ECO:0000256" key="1">
    <source>
        <dbReference type="SAM" id="Phobius"/>
    </source>
</evidence>
<sequence length="140" mass="15052">MSFLLRVLVNAVALWVAAWLLPGMQITADPSVVSAVGSGTAADVVAYLFLGLVFGAVNAVVRPVLALLSLPITCLTLGLFAIVVNAAMLWLTSWLSSFTPIRLEIDSFFWTAVLATLVIGVVSLLIGWVVPDRGERRDRR</sequence>